<dbReference type="Proteomes" id="UP000011116">
    <property type="component" value="Chromosome 6H"/>
</dbReference>
<evidence type="ECO:0000313" key="2">
    <source>
        <dbReference type="Proteomes" id="UP000011116"/>
    </source>
</evidence>
<reference evidence="2" key="1">
    <citation type="journal article" date="2012" name="Nature">
        <title>A physical, genetic and functional sequence assembly of the barley genome.</title>
        <authorList>
            <consortium name="The International Barley Genome Sequencing Consortium"/>
            <person name="Mayer K.F."/>
            <person name="Waugh R."/>
            <person name="Brown J.W."/>
            <person name="Schulman A."/>
            <person name="Langridge P."/>
            <person name="Platzer M."/>
            <person name="Fincher G.B."/>
            <person name="Muehlbauer G.J."/>
            <person name="Sato K."/>
            <person name="Close T.J."/>
            <person name="Wise R.P."/>
            <person name="Stein N."/>
        </authorList>
    </citation>
    <scope>NUCLEOTIDE SEQUENCE [LARGE SCALE GENOMIC DNA]</scope>
    <source>
        <strain evidence="2">cv. Morex</strain>
    </source>
</reference>
<proteinExistence type="predicted"/>
<sequence length="498" mass="53584">MENRAAAAAASVEGIRVLADDPIHLQTMTQTQVFAGDQTMGMARRGVNGGACCFLTKPLGDDRMHNIVKEPSLNAAATAAPANTDPRCMNVIRQDGTSRKRPVEVDHSDDGCSDGRTSKKINFQWATTQKQLSGTEDNTQKYIREVLEHDSVRGTMDQVSSHLQKYKADCQIDPLSTMPTASPSYSSDSWINYSTSQDSEGSSGFNTRAQGTRNLNQISRLSGSTSPVCLGVPGNGSSTTGFCGASNKGPTSSTSNGNRNSNANGYGYRYGSGSTNSYCNLNDNGYGYSYADGNGGHGGVLTDGIMSSASFPSNLAQPLQQPIPTSNLFPSNTVCAMDNPNHTRQQEPVPQLYRLSYDCRNGGISMSPWPQDDGADLLRKYQGENEVMRNTTTMDMTHGIQNAATMDMTHGIQNAAIWETTQEMLGDGPAGQTSAVQPQGLSGEFFNWDNTTFETARTSAGGVLTDETLDWLTPDEFENIMNSSWSESMEKLVGANSK</sequence>
<dbReference type="AlphaFoldDB" id="A0A8I6Y978"/>
<evidence type="ECO:0000313" key="1">
    <source>
        <dbReference type="EnsemblPlants" id="HORVU.MOREX.r3.6HG0542870.1"/>
    </source>
</evidence>
<evidence type="ECO:0008006" key="3">
    <source>
        <dbReference type="Google" id="ProtNLM"/>
    </source>
</evidence>
<organism evidence="1 2">
    <name type="scientific">Hordeum vulgare subsp. vulgare</name>
    <name type="common">Domesticated barley</name>
    <dbReference type="NCBI Taxonomy" id="112509"/>
    <lineage>
        <taxon>Eukaryota</taxon>
        <taxon>Viridiplantae</taxon>
        <taxon>Streptophyta</taxon>
        <taxon>Embryophyta</taxon>
        <taxon>Tracheophyta</taxon>
        <taxon>Spermatophyta</taxon>
        <taxon>Magnoliopsida</taxon>
        <taxon>Liliopsida</taxon>
        <taxon>Poales</taxon>
        <taxon>Poaceae</taxon>
        <taxon>BOP clade</taxon>
        <taxon>Pooideae</taxon>
        <taxon>Triticodae</taxon>
        <taxon>Triticeae</taxon>
        <taxon>Hordeinae</taxon>
        <taxon>Hordeum</taxon>
    </lineage>
</organism>
<protein>
    <recommendedName>
        <fullName evidence="3">Response regulatory domain-containing protein</fullName>
    </recommendedName>
</protein>
<keyword evidence="2" id="KW-1185">Reference proteome</keyword>
<dbReference type="Gramene" id="HORVU.MOREX.r3.6HG0542870.1">
    <property type="protein sequence ID" value="HORVU.MOREX.r3.6HG0542870.1"/>
    <property type="gene ID" value="HORVU.MOREX.r3.6HG0542870"/>
</dbReference>
<dbReference type="EnsemblPlants" id="HORVU.MOREX.r3.6HG0542870.1">
    <property type="protein sequence ID" value="HORVU.MOREX.r3.6HG0542870.1"/>
    <property type="gene ID" value="HORVU.MOREX.r3.6HG0542870"/>
</dbReference>
<dbReference type="Gramene" id="HORVU.MOREX.r2.6HG0451540.1">
    <property type="protein sequence ID" value="HORVU.MOREX.r2.6HG0451540.1"/>
    <property type="gene ID" value="HORVU.MOREX.r2.6HG0451540"/>
</dbReference>
<reference evidence="1" key="3">
    <citation type="submission" date="2022-01" db="UniProtKB">
        <authorList>
            <consortium name="EnsemblPlants"/>
        </authorList>
    </citation>
    <scope>IDENTIFICATION</scope>
    <source>
        <strain evidence="1">subsp. vulgare</strain>
    </source>
</reference>
<accession>A0A8I6Y978</accession>
<name>A0A8I6Y978_HORVV</name>
<reference evidence="1" key="2">
    <citation type="submission" date="2020-10" db="EMBL/GenBank/DDBJ databases">
        <authorList>
            <person name="Scholz U."/>
            <person name="Mascher M."/>
            <person name="Fiebig A."/>
        </authorList>
    </citation>
    <scope>NUCLEOTIDE SEQUENCE [LARGE SCALE GENOMIC DNA]</scope>
    <source>
        <strain evidence="1">cv. Morex</strain>
    </source>
</reference>